<reference evidence="3" key="1">
    <citation type="submission" date="2020-06" db="EMBL/GenBank/DDBJ databases">
        <title>A chromosome-scale genome assembly of Talaromyces rugulosus W13939.</title>
        <authorList>
            <person name="Wang B."/>
            <person name="Guo L."/>
            <person name="Ye K."/>
            <person name="Wang L."/>
        </authorList>
    </citation>
    <scope>NUCLEOTIDE SEQUENCE [LARGE SCALE GENOMIC DNA]</scope>
    <source>
        <strain evidence="3">W13939</strain>
    </source>
</reference>
<feature type="region of interest" description="Disordered" evidence="1">
    <location>
        <begin position="1"/>
        <end position="112"/>
    </location>
</feature>
<dbReference type="AlphaFoldDB" id="A0A7H8RFE6"/>
<dbReference type="KEGG" id="trg:TRUGW13939_11458"/>
<organism evidence="2 3">
    <name type="scientific">Talaromyces rugulosus</name>
    <name type="common">Penicillium rugulosum</name>
    <dbReference type="NCBI Taxonomy" id="121627"/>
    <lineage>
        <taxon>Eukaryota</taxon>
        <taxon>Fungi</taxon>
        <taxon>Dikarya</taxon>
        <taxon>Ascomycota</taxon>
        <taxon>Pezizomycotina</taxon>
        <taxon>Eurotiomycetes</taxon>
        <taxon>Eurotiomycetidae</taxon>
        <taxon>Eurotiales</taxon>
        <taxon>Trichocomaceae</taxon>
        <taxon>Talaromyces</taxon>
        <taxon>Talaromyces sect. Islandici</taxon>
    </lineage>
</organism>
<sequence>MALSGLRHNYRNNSTTTTTNTNTGRRNRTSKRRAPVNPERRQRRDQRREQARREQAAEAHQPQAQPQEHGVDEAGARGGDPQTQLDQQMADLEIPAEAGDRQVVVLPPPDRR</sequence>
<dbReference type="RefSeq" id="XP_035350459.1">
    <property type="nucleotide sequence ID" value="XM_035494566.1"/>
</dbReference>
<feature type="compositionally biased region" description="Basic residues" evidence="1">
    <location>
        <begin position="25"/>
        <end position="34"/>
    </location>
</feature>
<evidence type="ECO:0000313" key="3">
    <source>
        <dbReference type="Proteomes" id="UP000509510"/>
    </source>
</evidence>
<dbReference type="Proteomes" id="UP000509510">
    <property type="component" value="Chromosome VI"/>
</dbReference>
<evidence type="ECO:0000313" key="2">
    <source>
        <dbReference type="EMBL" id="QKX64285.1"/>
    </source>
</evidence>
<feature type="compositionally biased region" description="Low complexity" evidence="1">
    <location>
        <begin position="11"/>
        <end position="24"/>
    </location>
</feature>
<accession>A0A7H8RFE6</accession>
<dbReference type="GeneID" id="55998936"/>
<dbReference type="EMBL" id="CP055903">
    <property type="protein sequence ID" value="QKX64285.1"/>
    <property type="molecule type" value="Genomic_DNA"/>
</dbReference>
<keyword evidence="3" id="KW-1185">Reference proteome</keyword>
<feature type="compositionally biased region" description="Basic and acidic residues" evidence="1">
    <location>
        <begin position="38"/>
        <end position="57"/>
    </location>
</feature>
<proteinExistence type="predicted"/>
<protein>
    <submittedName>
        <fullName evidence="2">Uncharacterized protein</fullName>
    </submittedName>
</protein>
<gene>
    <name evidence="2" type="ORF">TRUGW13939_11458</name>
</gene>
<evidence type="ECO:0000256" key="1">
    <source>
        <dbReference type="SAM" id="MobiDB-lite"/>
    </source>
</evidence>
<name>A0A7H8RFE6_TALRU</name>
<feature type="compositionally biased region" description="Low complexity" evidence="1">
    <location>
        <begin position="58"/>
        <end position="68"/>
    </location>
</feature>